<proteinExistence type="predicted"/>
<sequence length="218" mass="24130">MSVKLASGLAFLREFAQRLRVRRDTAPIDSVETLCRFASTRAAFATQKKLYGYLKARMGTRYPSMFEDEAFVASVNIAKMHVFAASLSDLTVYAVGRVGAGTGLDETSRRALARTCFRVGLADNVSQVPDEASMAGWLAAFERRLDEVHWANLEAGGDAFIESPAALLHWAPVADRLKRYDAEIVENSIRFAWIEIRRDLARRLDARAVAADGALERG</sequence>
<evidence type="ECO:0008006" key="3">
    <source>
        <dbReference type="Google" id="ProtNLM"/>
    </source>
</evidence>
<evidence type="ECO:0000313" key="1">
    <source>
        <dbReference type="EMBL" id="MVA97527.1"/>
    </source>
</evidence>
<organism evidence="1 2">
    <name type="scientific">Nitratireductor arenosus</name>
    <dbReference type="NCBI Taxonomy" id="2682096"/>
    <lineage>
        <taxon>Bacteria</taxon>
        <taxon>Pseudomonadati</taxon>
        <taxon>Pseudomonadota</taxon>
        <taxon>Alphaproteobacteria</taxon>
        <taxon>Hyphomicrobiales</taxon>
        <taxon>Phyllobacteriaceae</taxon>
        <taxon>Nitratireductor</taxon>
    </lineage>
</organism>
<reference evidence="1 2" key="1">
    <citation type="submission" date="2019-12" db="EMBL/GenBank/DDBJ databases">
        <title>Nitratireductor arenosus sp. nov., Isolated from sea sand, Jeju island, South Korea.</title>
        <authorList>
            <person name="Kim W."/>
        </authorList>
    </citation>
    <scope>NUCLEOTIDE SEQUENCE [LARGE SCALE GENOMIC DNA]</scope>
    <source>
        <strain evidence="1 2">CAU 1489</strain>
    </source>
</reference>
<dbReference type="EMBL" id="WPHG01000002">
    <property type="protein sequence ID" value="MVA97527.1"/>
    <property type="molecule type" value="Genomic_DNA"/>
</dbReference>
<accession>A0A844QEQ8</accession>
<comment type="caution">
    <text evidence="1">The sequence shown here is derived from an EMBL/GenBank/DDBJ whole genome shotgun (WGS) entry which is preliminary data.</text>
</comment>
<evidence type="ECO:0000313" key="2">
    <source>
        <dbReference type="Proteomes" id="UP000463224"/>
    </source>
</evidence>
<protein>
    <recommendedName>
        <fullName evidence="3">Esterase</fullName>
    </recommendedName>
</protein>
<dbReference type="Proteomes" id="UP000463224">
    <property type="component" value="Unassembled WGS sequence"/>
</dbReference>
<keyword evidence="2" id="KW-1185">Reference proteome</keyword>
<gene>
    <name evidence="1" type="ORF">GN330_09745</name>
</gene>
<name>A0A844QEQ8_9HYPH</name>
<dbReference type="AlphaFoldDB" id="A0A844QEQ8"/>